<dbReference type="AlphaFoldDB" id="A0A0R1QKK4"/>
<reference evidence="1 2" key="1">
    <citation type="journal article" date="2015" name="Genome Announc.">
        <title>Expanding the biotechnology potential of lactobacilli through comparative genomics of 213 strains and associated genera.</title>
        <authorList>
            <person name="Sun Z."/>
            <person name="Harris H.M."/>
            <person name="McCann A."/>
            <person name="Guo C."/>
            <person name="Argimon S."/>
            <person name="Zhang W."/>
            <person name="Yang X."/>
            <person name="Jeffery I.B."/>
            <person name="Cooney J.C."/>
            <person name="Kagawa T.F."/>
            <person name="Liu W."/>
            <person name="Song Y."/>
            <person name="Salvetti E."/>
            <person name="Wrobel A."/>
            <person name="Rasinkangas P."/>
            <person name="Parkhill J."/>
            <person name="Rea M.C."/>
            <person name="O'Sullivan O."/>
            <person name="Ritari J."/>
            <person name="Douillard F.P."/>
            <person name="Paul Ross R."/>
            <person name="Yang R."/>
            <person name="Briner A.E."/>
            <person name="Felis G.E."/>
            <person name="de Vos W.M."/>
            <person name="Barrangou R."/>
            <person name="Klaenhammer T.R."/>
            <person name="Caufield P.W."/>
            <person name="Cui Y."/>
            <person name="Zhang H."/>
            <person name="O'Toole P.W."/>
        </authorList>
    </citation>
    <scope>NUCLEOTIDE SEQUENCE [LARGE SCALE GENOMIC DNA]</scope>
    <source>
        <strain evidence="1 2">DSM 14500</strain>
    </source>
</reference>
<evidence type="ECO:0000313" key="1">
    <source>
        <dbReference type="EMBL" id="KRL45309.1"/>
    </source>
</evidence>
<proteinExistence type="predicted"/>
<protein>
    <submittedName>
        <fullName evidence="1">Uncharacterized protein</fullName>
    </submittedName>
</protein>
<evidence type="ECO:0000313" key="2">
    <source>
        <dbReference type="Proteomes" id="UP000050872"/>
    </source>
</evidence>
<gene>
    <name evidence="1" type="ORF">FD29_GL000564</name>
</gene>
<sequence length="266" mass="31877">MTYYVRHQRYNIFVNKEKEISFMTNIYQKAYRGIKNDIINTSEYVEDDGTIYYGDQYLEFYHISADMLDQILYQLDCENYIEMGAKHSYFIVYKPYTKKRRKLFFVTKFADNQIFKNYYANTFTHGYTPDYDEQCHINDKFDLVLLNKTDFQKITLSRLQKSAGVIYQTESFEIDNENITKLRDKKINFILLDDKNIFANKIPNTLIFKKSSINVHEILNSKSNFVLLLDKDYDKHHQTARNAFIVRYPNELPSLSQCLYNSLEMF</sequence>
<accession>A0A0R1QKK4</accession>
<dbReference type="STRING" id="1423770.FD29_GL000564"/>
<organism evidence="1 2">
    <name type="scientific">Companilactobacillus mindensis DSM 14500</name>
    <dbReference type="NCBI Taxonomy" id="1423770"/>
    <lineage>
        <taxon>Bacteria</taxon>
        <taxon>Bacillati</taxon>
        <taxon>Bacillota</taxon>
        <taxon>Bacilli</taxon>
        <taxon>Lactobacillales</taxon>
        <taxon>Lactobacillaceae</taxon>
        <taxon>Companilactobacillus</taxon>
    </lineage>
</organism>
<dbReference type="EMBL" id="AZEZ01000017">
    <property type="protein sequence ID" value="KRL45309.1"/>
    <property type="molecule type" value="Genomic_DNA"/>
</dbReference>
<comment type="caution">
    <text evidence="1">The sequence shown here is derived from an EMBL/GenBank/DDBJ whole genome shotgun (WGS) entry which is preliminary data.</text>
</comment>
<dbReference type="PATRIC" id="fig|1423770.3.peg.575"/>
<name>A0A0R1QKK4_9LACO</name>
<keyword evidence="2" id="KW-1185">Reference proteome</keyword>
<dbReference type="Proteomes" id="UP000050872">
    <property type="component" value="Unassembled WGS sequence"/>
</dbReference>